<dbReference type="EMBL" id="CP003537">
    <property type="protein sequence ID" value="AGH94730.1"/>
    <property type="molecule type" value="Genomic_DNA"/>
</dbReference>
<dbReference type="InterPro" id="IPR008947">
    <property type="entry name" value="PLipase_C/P1_nuclease_dom_sf"/>
</dbReference>
<evidence type="ECO:0000313" key="2">
    <source>
        <dbReference type="EMBL" id="AGH94730.1"/>
    </source>
</evidence>
<dbReference type="HOGENOM" id="CLU_777698_0_0_7"/>
<accession>M4V8E4</accession>
<dbReference type="eggNOG" id="ENOG5030N81">
    <property type="taxonomic scope" value="Bacteria"/>
</dbReference>
<dbReference type="AlphaFoldDB" id="M4V8E4"/>
<proteinExistence type="predicted"/>
<dbReference type="KEGG" id="bex:A11Q_510"/>
<evidence type="ECO:0000313" key="3">
    <source>
        <dbReference type="Proteomes" id="UP000012040"/>
    </source>
</evidence>
<protein>
    <recommendedName>
        <fullName evidence="4">S1/P1 Nuclease</fullName>
    </recommendedName>
</protein>
<dbReference type="STRING" id="1184267.A11Q_510"/>
<evidence type="ECO:0000256" key="1">
    <source>
        <dbReference type="SAM" id="SignalP"/>
    </source>
</evidence>
<sequence length="351" mass="39634">MHKSVLSFLVGLMLLTMSSTSLAWGGRGHHAICDAATHLVKSPQLKEFLLHRPHTMGHLCNIPDIYWKSLSSESRKLGDPGHYINVEKIGVSFKDLPADYKKIIETYTGKPNKQNEAQTLFSIPDELGSNWWRADQFYRLALQGAQSIKSADKPKGSKEEQDNSLAYNKAVYDMFVNMGLMGHFVGDNGQPFHSTADYDGYSAGHGGIHAYYEELLVGEFDADIVGQIVKRARSWKSQTFTQQKTVIDNMRILSEVTSSEVKDVLKLDPVTTPSNLRIEKGMSLRTPAKRRPPAEAFKKMEPLLVKQMARSSYLLAHFWDEIYKSAGSPDLKAYKSYQYPFTPDFIKPDYL</sequence>
<dbReference type="OrthoDB" id="5289213at2"/>
<dbReference type="SUPFAM" id="SSF48537">
    <property type="entry name" value="Phospholipase C/P1 nuclease"/>
    <property type="match status" value="1"/>
</dbReference>
<evidence type="ECO:0008006" key="4">
    <source>
        <dbReference type="Google" id="ProtNLM"/>
    </source>
</evidence>
<keyword evidence="3" id="KW-1185">Reference proteome</keyword>
<dbReference type="Gene3D" id="1.10.575.10">
    <property type="entry name" value="P1 Nuclease"/>
    <property type="match status" value="1"/>
</dbReference>
<feature type="signal peptide" evidence="1">
    <location>
        <begin position="1"/>
        <end position="23"/>
    </location>
</feature>
<organism evidence="2 3">
    <name type="scientific">Pseudobdellovibrio exovorus JSS</name>
    <dbReference type="NCBI Taxonomy" id="1184267"/>
    <lineage>
        <taxon>Bacteria</taxon>
        <taxon>Pseudomonadati</taxon>
        <taxon>Bdellovibrionota</taxon>
        <taxon>Bdellovibrionia</taxon>
        <taxon>Bdellovibrionales</taxon>
        <taxon>Pseudobdellovibrionaceae</taxon>
        <taxon>Pseudobdellovibrio</taxon>
    </lineage>
</organism>
<feature type="chain" id="PRO_5004059963" description="S1/P1 Nuclease" evidence="1">
    <location>
        <begin position="24"/>
        <end position="351"/>
    </location>
</feature>
<dbReference type="GO" id="GO:0016788">
    <property type="term" value="F:hydrolase activity, acting on ester bonds"/>
    <property type="evidence" value="ECO:0007669"/>
    <property type="project" value="InterPro"/>
</dbReference>
<reference evidence="2 3" key="1">
    <citation type="journal article" date="2013" name="ISME J.">
        <title>By their genes ye shall know them: genomic signatures of predatory bacteria.</title>
        <authorList>
            <person name="Pasternak Z."/>
            <person name="Pietrokovski S."/>
            <person name="Rotem O."/>
            <person name="Gophna U."/>
            <person name="Lurie-Weinberger M.N."/>
            <person name="Jurkevitch E."/>
        </authorList>
    </citation>
    <scope>NUCLEOTIDE SEQUENCE [LARGE SCALE GENOMIC DNA]</scope>
    <source>
        <strain evidence="2 3">JSS</strain>
    </source>
</reference>
<keyword evidence="1" id="KW-0732">Signal</keyword>
<dbReference type="Proteomes" id="UP000012040">
    <property type="component" value="Chromosome"/>
</dbReference>
<dbReference type="PATRIC" id="fig|1184267.3.peg.520"/>
<gene>
    <name evidence="2" type="ORF">A11Q_510</name>
</gene>
<name>M4V8E4_9BACT</name>
<dbReference type="RefSeq" id="WP_015469220.1">
    <property type="nucleotide sequence ID" value="NC_020813.1"/>
</dbReference>